<feature type="transmembrane region" description="Helical" evidence="1">
    <location>
        <begin position="75"/>
        <end position="94"/>
    </location>
</feature>
<accession>M3VDI7</accession>
<proteinExistence type="predicted"/>
<organism evidence="2 3">
    <name type="scientific">Gordonia malaquae NBRC 108250</name>
    <dbReference type="NCBI Taxonomy" id="1223542"/>
    <lineage>
        <taxon>Bacteria</taxon>
        <taxon>Bacillati</taxon>
        <taxon>Actinomycetota</taxon>
        <taxon>Actinomycetes</taxon>
        <taxon>Mycobacteriales</taxon>
        <taxon>Gordoniaceae</taxon>
        <taxon>Gordonia</taxon>
    </lineage>
</organism>
<keyword evidence="1" id="KW-0812">Transmembrane</keyword>
<sequence>MYNPHPRQTGAAEHAALVRPWQVTFYGWLIVIGSIVSLVAILPLMFVNDATLISWWVELDNQADITVQNLDTARAIIIGADIVMVIIVGINLPLGIAMLRGSRGAYLYFCVMLWLNIAAVVFAIVVAVAVLVGGVMLFGVSTT</sequence>
<dbReference type="EMBL" id="BAOP01000003">
    <property type="protein sequence ID" value="GAC78509.1"/>
    <property type="molecule type" value="Genomic_DNA"/>
</dbReference>
<keyword evidence="3" id="KW-1185">Reference proteome</keyword>
<reference evidence="2 3" key="1">
    <citation type="submission" date="2013-02" db="EMBL/GenBank/DDBJ databases">
        <title>Whole genome shotgun sequence of Gordonia malaquae NBRC 108250.</title>
        <authorList>
            <person name="Yoshida I."/>
            <person name="Hosoyama A."/>
            <person name="Tsuchikane K."/>
            <person name="Ando Y."/>
            <person name="Baba S."/>
            <person name="Ohji S."/>
            <person name="Hamada M."/>
            <person name="Tamura T."/>
            <person name="Yamazoe A."/>
            <person name="Yamazaki S."/>
            <person name="Fujita N."/>
        </authorList>
    </citation>
    <scope>NUCLEOTIDE SEQUENCE [LARGE SCALE GENOMIC DNA]</scope>
    <source>
        <strain evidence="2 3">NBRC 108250</strain>
    </source>
</reference>
<comment type="caution">
    <text evidence="2">The sequence shown here is derived from an EMBL/GenBank/DDBJ whole genome shotgun (WGS) entry which is preliminary data.</text>
</comment>
<keyword evidence="1" id="KW-1133">Transmembrane helix</keyword>
<keyword evidence="1" id="KW-0472">Membrane</keyword>
<name>M3VDI7_GORML</name>
<protein>
    <submittedName>
        <fullName evidence="2">Uncharacterized protein</fullName>
    </submittedName>
</protein>
<evidence type="ECO:0000313" key="2">
    <source>
        <dbReference type="EMBL" id="GAC78509.1"/>
    </source>
</evidence>
<dbReference type="Proteomes" id="UP000035009">
    <property type="component" value="Unassembled WGS sequence"/>
</dbReference>
<feature type="transmembrane region" description="Helical" evidence="1">
    <location>
        <begin position="25"/>
        <end position="46"/>
    </location>
</feature>
<feature type="transmembrane region" description="Helical" evidence="1">
    <location>
        <begin position="106"/>
        <end position="139"/>
    </location>
</feature>
<evidence type="ECO:0000256" key="1">
    <source>
        <dbReference type="SAM" id="Phobius"/>
    </source>
</evidence>
<evidence type="ECO:0000313" key="3">
    <source>
        <dbReference type="Proteomes" id="UP000035009"/>
    </source>
</evidence>
<dbReference type="AlphaFoldDB" id="M3VDI7"/>
<gene>
    <name evidence="2" type="ORF">GM1_003_02480</name>
</gene>